<dbReference type="EMBL" id="MU151061">
    <property type="protein sequence ID" value="KAF9453442.1"/>
    <property type="molecule type" value="Genomic_DNA"/>
</dbReference>
<reference evidence="1" key="1">
    <citation type="submission" date="2020-11" db="EMBL/GenBank/DDBJ databases">
        <authorList>
            <consortium name="DOE Joint Genome Institute"/>
            <person name="Ahrendt S."/>
            <person name="Riley R."/>
            <person name="Andreopoulos W."/>
            <person name="Labutti K."/>
            <person name="Pangilinan J."/>
            <person name="Ruiz-Duenas F.J."/>
            <person name="Barrasa J.M."/>
            <person name="Sanchez-Garcia M."/>
            <person name="Camarero S."/>
            <person name="Miyauchi S."/>
            <person name="Serrano A."/>
            <person name="Linde D."/>
            <person name="Babiker R."/>
            <person name="Drula E."/>
            <person name="Ayuso-Fernandez I."/>
            <person name="Pacheco R."/>
            <person name="Padilla G."/>
            <person name="Ferreira P."/>
            <person name="Barriuso J."/>
            <person name="Kellner H."/>
            <person name="Castanera R."/>
            <person name="Alfaro M."/>
            <person name="Ramirez L."/>
            <person name="Pisabarro A.G."/>
            <person name="Kuo A."/>
            <person name="Tritt A."/>
            <person name="Lipzen A."/>
            <person name="He G."/>
            <person name="Yan M."/>
            <person name="Ng V."/>
            <person name="Cullen D."/>
            <person name="Martin F."/>
            <person name="Rosso M.-N."/>
            <person name="Henrissat B."/>
            <person name="Hibbett D."/>
            <person name="Martinez A.T."/>
            <person name="Grigoriev I.V."/>
        </authorList>
    </citation>
    <scope>NUCLEOTIDE SEQUENCE</scope>
    <source>
        <strain evidence="1">MF-IS2</strain>
    </source>
</reference>
<sequence>MEVLSRERLCRGVSLANHGVWLGCLDISKDSSVRRTIVLPTLNSSGNCLPLVLYYITQPILFYAAHLMQTVRRSLSLRSI</sequence>
<evidence type="ECO:0000313" key="1">
    <source>
        <dbReference type="EMBL" id="KAF9453442.1"/>
    </source>
</evidence>
<evidence type="ECO:0000313" key="2">
    <source>
        <dbReference type="Proteomes" id="UP000807342"/>
    </source>
</evidence>
<dbReference type="PROSITE" id="PS51257">
    <property type="entry name" value="PROKAR_LIPOPROTEIN"/>
    <property type="match status" value="1"/>
</dbReference>
<comment type="caution">
    <text evidence="1">The sequence shown here is derived from an EMBL/GenBank/DDBJ whole genome shotgun (WGS) entry which is preliminary data.</text>
</comment>
<name>A0A9P6C6B8_9AGAR</name>
<dbReference type="AlphaFoldDB" id="A0A9P6C6B8"/>
<protein>
    <submittedName>
        <fullName evidence="1">Uncharacterized protein</fullName>
    </submittedName>
</protein>
<dbReference type="Proteomes" id="UP000807342">
    <property type="component" value="Unassembled WGS sequence"/>
</dbReference>
<gene>
    <name evidence="1" type="ORF">P691DRAFT_42845</name>
</gene>
<accession>A0A9P6C6B8</accession>
<organism evidence="1 2">
    <name type="scientific">Macrolepiota fuliginosa MF-IS2</name>
    <dbReference type="NCBI Taxonomy" id="1400762"/>
    <lineage>
        <taxon>Eukaryota</taxon>
        <taxon>Fungi</taxon>
        <taxon>Dikarya</taxon>
        <taxon>Basidiomycota</taxon>
        <taxon>Agaricomycotina</taxon>
        <taxon>Agaricomycetes</taxon>
        <taxon>Agaricomycetidae</taxon>
        <taxon>Agaricales</taxon>
        <taxon>Agaricineae</taxon>
        <taxon>Agaricaceae</taxon>
        <taxon>Macrolepiota</taxon>
    </lineage>
</organism>
<keyword evidence="2" id="KW-1185">Reference proteome</keyword>
<proteinExistence type="predicted"/>